<feature type="transmembrane region" description="Helical" evidence="8">
    <location>
        <begin position="65"/>
        <end position="83"/>
    </location>
</feature>
<keyword evidence="5 8" id="KW-0812">Transmembrane</keyword>
<dbReference type="Proteomes" id="UP000199415">
    <property type="component" value="Unassembled WGS sequence"/>
</dbReference>
<evidence type="ECO:0000313" key="9">
    <source>
        <dbReference type="EMBL" id="SDF81562.1"/>
    </source>
</evidence>
<keyword evidence="4" id="KW-1003">Cell membrane</keyword>
<evidence type="ECO:0000256" key="4">
    <source>
        <dbReference type="ARBA" id="ARBA00022475"/>
    </source>
</evidence>
<feature type="transmembrane region" description="Helical" evidence="8">
    <location>
        <begin position="227"/>
        <end position="246"/>
    </location>
</feature>
<comment type="subcellular location">
    <subcellularLocation>
        <location evidence="1">Cell membrane</location>
        <topology evidence="1">Multi-pass membrane protein</topology>
    </subcellularLocation>
</comment>
<evidence type="ECO:0000313" key="10">
    <source>
        <dbReference type="Proteomes" id="UP000199415"/>
    </source>
</evidence>
<dbReference type="InterPro" id="IPR004776">
    <property type="entry name" value="Mem_transp_PIN-like"/>
</dbReference>
<feature type="transmembrane region" description="Helical" evidence="8">
    <location>
        <begin position="252"/>
        <end position="271"/>
    </location>
</feature>
<reference evidence="9 10" key="1">
    <citation type="submission" date="2016-10" db="EMBL/GenBank/DDBJ databases">
        <authorList>
            <person name="de Groot N.N."/>
        </authorList>
    </citation>
    <scope>NUCLEOTIDE SEQUENCE [LARGE SCALE GENOMIC DNA]</scope>
    <source>
        <strain evidence="9 10">DSM 25584</strain>
    </source>
</reference>
<gene>
    <name evidence="9" type="ORF">SAMN05216241_102441</name>
</gene>
<accession>A0A1G7P5I2</accession>
<keyword evidence="7 8" id="KW-0472">Membrane</keyword>
<name>A0A1G7P5I2_9PROT</name>
<feature type="transmembrane region" description="Helical" evidence="8">
    <location>
        <begin position="38"/>
        <end position="59"/>
    </location>
</feature>
<dbReference type="PANTHER" id="PTHR36838:SF4">
    <property type="entry name" value="AUXIN EFFLUX CARRIER FAMILY PROTEIN"/>
    <property type="match status" value="1"/>
</dbReference>
<dbReference type="GO" id="GO:0055085">
    <property type="term" value="P:transmembrane transport"/>
    <property type="evidence" value="ECO:0007669"/>
    <property type="project" value="InterPro"/>
</dbReference>
<evidence type="ECO:0000256" key="7">
    <source>
        <dbReference type="ARBA" id="ARBA00023136"/>
    </source>
</evidence>
<feature type="transmembrane region" description="Helical" evidence="8">
    <location>
        <begin position="283"/>
        <end position="303"/>
    </location>
</feature>
<sequence>MLTIFGAILPVFLLILVGAGLRRLDFPGEAAWGPLSRLAYYVLFPALILETLGGAQLGALRVGPMAAAIVATLVAVMAVLLALRPKLARTDPAFSSVVQGSTRVNGYICLSLVANIWGSAGLTVAAIAMAAIVPTVNVLAVSTLARFGHGGDPRVRAVVRTLARNPLIWAAIAGIALNATGIGLPPVIGPMAEMLSRAALPLGLLIVGAALDFSAVRHDAGPIVRSAVLKLAVAPAFAVLFLWLFGVEGITASVALLFMAAPTATASYVLARELGGDARLMAGLVTAQTLASLVTLPVILMIVQ</sequence>
<dbReference type="PANTHER" id="PTHR36838">
    <property type="entry name" value="AUXIN EFFLUX CARRIER FAMILY PROTEIN"/>
    <property type="match status" value="1"/>
</dbReference>
<organism evidence="9 10">
    <name type="scientific">Limimonas halophila</name>
    <dbReference type="NCBI Taxonomy" id="1082479"/>
    <lineage>
        <taxon>Bacteria</taxon>
        <taxon>Pseudomonadati</taxon>
        <taxon>Pseudomonadota</taxon>
        <taxon>Alphaproteobacteria</taxon>
        <taxon>Rhodospirillales</taxon>
        <taxon>Rhodovibrionaceae</taxon>
        <taxon>Limimonas</taxon>
    </lineage>
</organism>
<dbReference type="STRING" id="1082479.SAMN05216241_102441"/>
<dbReference type="OrthoDB" id="9805563at2"/>
<keyword evidence="6 8" id="KW-1133">Transmembrane helix</keyword>
<evidence type="ECO:0000256" key="5">
    <source>
        <dbReference type="ARBA" id="ARBA00022692"/>
    </source>
</evidence>
<dbReference type="InterPro" id="IPR038770">
    <property type="entry name" value="Na+/solute_symporter_sf"/>
</dbReference>
<feature type="transmembrane region" description="Helical" evidence="8">
    <location>
        <begin position="104"/>
        <end position="120"/>
    </location>
</feature>
<dbReference type="GO" id="GO:0005886">
    <property type="term" value="C:plasma membrane"/>
    <property type="evidence" value="ECO:0007669"/>
    <property type="project" value="UniProtKB-SubCell"/>
</dbReference>
<protein>
    <recommendedName>
        <fullName evidence="11">Transporter</fullName>
    </recommendedName>
</protein>
<dbReference type="AlphaFoldDB" id="A0A1G7P5I2"/>
<keyword evidence="10" id="KW-1185">Reference proteome</keyword>
<keyword evidence="3" id="KW-0813">Transport</keyword>
<evidence type="ECO:0000256" key="3">
    <source>
        <dbReference type="ARBA" id="ARBA00022448"/>
    </source>
</evidence>
<dbReference type="RefSeq" id="WP_090019046.1">
    <property type="nucleotide sequence ID" value="NZ_FNCE01000002.1"/>
</dbReference>
<comment type="similarity">
    <text evidence="2">Belongs to the auxin efflux carrier (TC 2.A.69) family.</text>
</comment>
<feature type="transmembrane region" description="Helical" evidence="8">
    <location>
        <begin position="194"/>
        <end position="215"/>
    </location>
</feature>
<dbReference type="Pfam" id="PF03547">
    <property type="entry name" value="Mem_trans"/>
    <property type="match status" value="1"/>
</dbReference>
<proteinExistence type="inferred from homology"/>
<dbReference type="EMBL" id="FNCE01000002">
    <property type="protein sequence ID" value="SDF81562.1"/>
    <property type="molecule type" value="Genomic_DNA"/>
</dbReference>
<evidence type="ECO:0000256" key="2">
    <source>
        <dbReference type="ARBA" id="ARBA00010145"/>
    </source>
</evidence>
<evidence type="ECO:0008006" key="11">
    <source>
        <dbReference type="Google" id="ProtNLM"/>
    </source>
</evidence>
<evidence type="ECO:0000256" key="8">
    <source>
        <dbReference type="SAM" id="Phobius"/>
    </source>
</evidence>
<feature type="transmembrane region" description="Helical" evidence="8">
    <location>
        <begin position="6"/>
        <end position="26"/>
    </location>
</feature>
<feature type="transmembrane region" description="Helical" evidence="8">
    <location>
        <begin position="167"/>
        <end position="188"/>
    </location>
</feature>
<evidence type="ECO:0000256" key="1">
    <source>
        <dbReference type="ARBA" id="ARBA00004651"/>
    </source>
</evidence>
<evidence type="ECO:0000256" key="6">
    <source>
        <dbReference type="ARBA" id="ARBA00022989"/>
    </source>
</evidence>
<dbReference type="Gene3D" id="1.20.1530.20">
    <property type="match status" value="1"/>
</dbReference>
<feature type="transmembrane region" description="Helical" evidence="8">
    <location>
        <begin position="126"/>
        <end position="147"/>
    </location>
</feature>